<evidence type="ECO:0000256" key="1">
    <source>
        <dbReference type="SAM" id="Coils"/>
    </source>
</evidence>
<dbReference type="EMBL" id="PITI01000076">
    <property type="protein sequence ID" value="TBU08982.1"/>
    <property type="molecule type" value="Genomic_DNA"/>
</dbReference>
<dbReference type="Proteomes" id="UP000291404">
    <property type="component" value="Unassembled WGS sequence"/>
</dbReference>
<gene>
    <name evidence="2" type="ORF">CWI36_0076p0030</name>
</gene>
<dbReference type="PANTHER" id="PTHR47169:SF2">
    <property type="entry name" value="OS01G0541250 PROTEIN"/>
    <property type="match status" value="1"/>
</dbReference>
<dbReference type="GO" id="GO:0003676">
    <property type="term" value="F:nucleic acid binding"/>
    <property type="evidence" value="ECO:0007669"/>
    <property type="project" value="InterPro"/>
</dbReference>
<evidence type="ECO:0000313" key="3">
    <source>
        <dbReference type="Proteomes" id="UP000291404"/>
    </source>
</evidence>
<evidence type="ECO:0000313" key="2">
    <source>
        <dbReference type="EMBL" id="TBU08982.1"/>
    </source>
</evidence>
<comment type="caution">
    <text evidence="2">The sequence shown here is derived from an EMBL/GenBank/DDBJ whole genome shotgun (WGS) entry which is preliminary data.</text>
</comment>
<organism evidence="2 3">
    <name type="scientific">Hamiltosporidium magnivora</name>
    <dbReference type="NCBI Taxonomy" id="148818"/>
    <lineage>
        <taxon>Eukaryota</taxon>
        <taxon>Fungi</taxon>
        <taxon>Fungi incertae sedis</taxon>
        <taxon>Microsporidia</taxon>
        <taxon>Dubosqiidae</taxon>
        <taxon>Hamiltosporidium</taxon>
    </lineage>
</organism>
<dbReference type="VEuPathDB" id="MicrosporidiaDB:CWI36_0076p0030"/>
<reference evidence="2 3" key="1">
    <citation type="submission" date="2017-12" db="EMBL/GenBank/DDBJ databases">
        <authorList>
            <person name="Pombert J.-F."/>
            <person name="Haag K.L."/>
            <person name="Ebert D."/>
        </authorList>
    </citation>
    <scope>NUCLEOTIDE SEQUENCE [LARGE SCALE GENOMIC DNA]</scope>
    <source>
        <strain evidence="2">BE-OM-2</strain>
    </source>
</reference>
<dbReference type="InterPro" id="IPR036397">
    <property type="entry name" value="RNaseH_sf"/>
</dbReference>
<keyword evidence="3" id="KW-1185">Reference proteome</keyword>
<dbReference type="Gene3D" id="3.30.420.10">
    <property type="entry name" value="Ribonuclease H-like superfamily/Ribonuclease H"/>
    <property type="match status" value="1"/>
</dbReference>
<name>A0A4V6MVI9_9MICR</name>
<dbReference type="AlphaFoldDB" id="A0A4V6MVI9"/>
<sequence length="260" mass="30211">MENVERNLLNLERKDSKYKQLTKEQLNLANNRDFLFDDLYDCVHIAEKWFYLTKVKRPYYLMLNEEKPDRNCKRKPFITKINFRAAEEHYFDGKIGIWLFVYQEPAQINSKNRAKGTIITKNVESVTAIHCKKIIIDNVISAIKSKFPPAYKKKTMYVQQDNAKTHFSDNDADIFDLGSADDWNIQIKAQPANSLDLNYKVSPYTIDELINCVQDAFHRLQANTLDNVFTTLQTCMESIMLADGGNGYKIPHLSKGKPRL</sequence>
<protein>
    <recommendedName>
        <fullName evidence="4">DDE-1 domain-containing protein</fullName>
    </recommendedName>
</protein>
<feature type="coiled-coil region" evidence="1">
    <location>
        <begin position="1"/>
        <end position="31"/>
    </location>
</feature>
<dbReference type="VEuPathDB" id="MicrosporidiaDB:CWI39_0654p0030"/>
<dbReference type="VEuPathDB" id="MicrosporidiaDB:CWI39_1540p0010"/>
<evidence type="ECO:0008006" key="4">
    <source>
        <dbReference type="Google" id="ProtNLM"/>
    </source>
</evidence>
<keyword evidence="1" id="KW-0175">Coiled coil</keyword>
<dbReference type="STRING" id="148818.A0A4V6MVI9"/>
<accession>A0A4V6MVI9</accession>
<proteinExistence type="predicted"/>
<dbReference type="PANTHER" id="PTHR47169">
    <property type="entry name" value="OS01G0541250 PROTEIN"/>
    <property type="match status" value="1"/>
</dbReference>